<dbReference type="PROSITE" id="PS00107">
    <property type="entry name" value="PROTEIN_KINASE_ATP"/>
    <property type="match status" value="1"/>
</dbReference>
<evidence type="ECO:0000313" key="7">
    <source>
        <dbReference type="Proteomes" id="UP001470230"/>
    </source>
</evidence>
<evidence type="ECO:0000313" key="6">
    <source>
        <dbReference type="EMBL" id="KAK8880680.1"/>
    </source>
</evidence>
<dbReference type="PANTHER" id="PTHR24362">
    <property type="entry name" value="SERINE/THREONINE-PROTEIN KINASE NEK"/>
    <property type="match status" value="1"/>
</dbReference>
<evidence type="ECO:0000256" key="4">
    <source>
        <dbReference type="RuleBase" id="RU000304"/>
    </source>
</evidence>
<organism evidence="6 7">
    <name type="scientific">Tritrichomonas musculus</name>
    <dbReference type="NCBI Taxonomy" id="1915356"/>
    <lineage>
        <taxon>Eukaryota</taxon>
        <taxon>Metamonada</taxon>
        <taxon>Parabasalia</taxon>
        <taxon>Tritrichomonadida</taxon>
        <taxon>Tritrichomonadidae</taxon>
        <taxon>Tritrichomonas</taxon>
    </lineage>
</organism>
<dbReference type="PROSITE" id="PS00108">
    <property type="entry name" value="PROTEIN_KINASE_ST"/>
    <property type="match status" value="1"/>
</dbReference>
<evidence type="ECO:0000256" key="2">
    <source>
        <dbReference type="ARBA" id="ARBA00022840"/>
    </source>
</evidence>
<evidence type="ECO:0000256" key="3">
    <source>
        <dbReference type="PROSITE-ProRule" id="PRU10141"/>
    </source>
</evidence>
<evidence type="ECO:0000259" key="5">
    <source>
        <dbReference type="PROSITE" id="PS50011"/>
    </source>
</evidence>
<dbReference type="EMBL" id="JAPFFF010000010">
    <property type="protein sequence ID" value="KAK8880680.1"/>
    <property type="molecule type" value="Genomic_DNA"/>
</dbReference>
<keyword evidence="4" id="KW-0723">Serine/threonine-protein kinase</keyword>
<dbReference type="SUPFAM" id="SSF56112">
    <property type="entry name" value="Protein kinase-like (PK-like)"/>
    <property type="match status" value="1"/>
</dbReference>
<feature type="binding site" evidence="3">
    <location>
        <position position="45"/>
    </location>
    <ligand>
        <name>ATP</name>
        <dbReference type="ChEBI" id="CHEBI:30616"/>
    </ligand>
</feature>
<keyword evidence="7" id="KW-1185">Reference proteome</keyword>
<sequence>MLEPERTRQELSDHGYELITPIGSGSFSSVFLCQCVKYNHLFAVKRVSKEEFVDHEVDALISLIHPNIVKLYLTFSNDNFQYLVMEYCKNGTIKEMNKLEKNKFIFYAKQLLEVLHYCHSQKIAHRDIKPENIFLDEYDRAKLGDFGLACKFKNQELSNSKCGSLMFAAPEILSTSEFDPFKADIWALGITFYYMATGHYPFSDQHIDTLRDSILSGQVFFTDEDVNPKIQYLIKKMTSKDPMFRPTADQLLKFPLFSKITTGKITKTVSSYPFNLKNQLKYSPVQYGKSSDTFSETDEINLEERVGSQGQKRIPRIHSIRNCNFYINAYKKNCLHYVKYD</sequence>
<name>A0ABR2JP86_9EUKA</name>
<feature type="domain" description="Protein kinase" evidence="5">
    <location>
        <begin position="16"/>
        <end position="257"/>
    </location>
</feature>
<protein>
    <recommendedName>
        <fullName evidence="5">Protein kinase domain-containing protein</fullName>
    </recommendedName>
</protein>
<dbReference type="InterPro" id="IPR008271">
    <property type="entry name" value="Ser/Thr_kinase_AS"/>
</dbReference>
<evidence type="ECO:0000256" key="1">
    <source>
        <dbReference type="ARBA" id="ARBA00022741"/>
    </source>
</evidence>
<dbReference type="PROSITE" id="PS50011">
    <property type="entry name" value="PROTEIN_KINASE_DOM"/>
    <property type="match status" value="1"/>
</dbReference>
<dbReference type="InterPro" id="IPR000719">
    <property type="entry name" value="Prot_kinase_dom"/>
</dbReference>
<dbReference type="PANTHER" id="PTHR24362:SF309">
    <property type="entry name" value="PROTEIN KINASE DOMAIN-CONTAINING PROTEIN"/>
    <property type="match status" value="1"/>
</dbReference>
<dbReference type="SMART" id="SM00220">
    <property type="entry name" value="S_TKc"/>
    <property type="match status" value="1"/>
</dbReference>
<dbReference type="Pfam" id="PF00069">
    <property type="entry name" value="Pkinase"/>
    <property type="match status" value="1"/>
</dbReference>
<comment type="similarity">
    <text evidence="4">Belongs to the protein kinase superfamily.</text>
</comment>
<keyword evidence="4" id="KW-0808">Transferase</keyword>
<dbReference type="InterPro" id="IPR011009">
    <property type="entry name" value="Kinase-like_dom_sf"/>
</dbReference>
<dbReference type="Gene3D" id="1.10.510.10">
    <property type="entry name" value="Transferase(Phosphotransferase) domain 1"/>
    <property type="match status" value="1"/>
</dbReference>
<dbReference type="InterPro" id="IPR017441">
    <property type="entry name" value="Protein_kinase_ATP_BS"/>
</dbReference>
<keyword evidence="4" id="KW-0418">Kinase</keyword>
<accession>A0ABR2JP86</accession>
<dbReference type="Proteomes" id="UP001470230">
    <property type="component" value="Unassembled WGS sequence"/>
</dbReference>
<proteinExistence type="inferred from homology"/>
<reference evidence="6 7" key="1">
    <citation type="submission" date="2024-04" db="EMBL/GenBank/DDBJ databases">
        <title>Tritrichomonas musculus Genome.</title>
        <authorList>
            <person name="Alves-Ferreira E."/>
            <person name="Grigg M."/>
            <person name="Lorenzi H."/>
            <person name="Galac M."/>
        </authorList>
    </citation>
    <scope>NUCLEOTIDE SEQUENCE [LARGE SCALE GENOMIC DNA]</scope>
    <source>
        <strain evidence="6 7">EAF2021</strain>
    </source>
</reference>
<keyword evidence="2 3" id="KW-0067">ATP-binding</keyword>
<comment type="caution">
    <text evidence="6">The sequence shown here is derived from an EMBL/GenBank/DDBJ whole genome shotgun (WGS) entry which is preliminary data.</text>
</comment>
<keyword evidence="1 3" id="KW-0547">Nucleotide-binding</keyword>
<gene>
    <name evidence="6" type="ORF">M9Y10_003364</name>
</gene>